<reference evidence="2" key="1">
    <citation type="submission" date="2019-03" db="EMBL/GenBank/DDBJ databases">
        <authorList>
            <person name="Mank J."/>
            <person name="Almeida P."/>
        </authorList>
    </citation>
    <scope>NUCLEOTIDE SEQUENCE</scope>
    <source>
        <strain evidence="2">78183</strain>
    </source>
</reference>
<keyword evidence="1" id="KW-1133">Transmembrane helix</keyword>
<protein>
    <submittedName>
        <fullName evidence="2">Uncharacterized protein</fullName>
    </submittedName>
</protein>
<evidence type="ECO:0000256" key="1">
    <source>
        <dbReference type="SAM" id="Phobius"/>
    </source>
</evidence>
<feature type="transmembrane region" description="Helical" evidence="1">
    <location>
        <begin position="12"/>
        <end position="33"/>
    </location>
</feature>
<accession>A0A6N2KNW8</accession>
<organism evidence="2">
    <name type="scientific">Salix viminalis</name>
    <name type="common">Common osier</name>
    <name type="synonym">Basket willow</name>
    <dbReference type="NCBI Taxonomy" id="40686"/>
    <lineage>
        <taxon>Eukaryota</taxon>
        <taxon>Viridiplantae</taxon>
        <taxon>Streptophyta</taxon>
        <taxon>Embryophyta</taxon>
        <taxon>Tracheophyta</taxon>
        <taxon>Spermatophyta</taxon>
        <taxon>Magnoliopsida</taxon>
        <taxon>eudicotyledons</taxon>
        <taxon>Gunneridae</taxon>
        <taxon>Pentapetalae</taxon>
        <taxon>rosids</taxon>
        <taxon>fabids</taxon>
        <taxon>Malpighiales</taxon>
        <taxon>Salicaceae</taxon>
        <taxon>Saliceae</taxon>
        <taxon>Salix</taxon>
    </lineage>
</organism>
<proteinExistence type="predicted"/>
<keyword evidence="1" id="KW-0812">Transmembrane</keyword>
<name>A0A6N2KNW8_SALVM</name>
<sequence length="51" mass="6224">MESTSRKKKKKIRHLIIWLLGIVNGLRVWTVWIKRLILHELSYIVYLSYIN</sequence>
<gene>
    <name evidence="2" type="ORF">SVIM_LOCUS110185</name>
</gene>
<evidence type="ECO:0000313" key="2">
    <source>
        <dbReference type="EMBL" id="VFU29761.1"/>
    </source>
</evidence>
<keyword evidence="1" id="KW-0472">Membrane</keyword>
<dbReference type="AlphaFoldDB" id="A0A6N2KNW8"/>
<dbReference type="EMBL" id="CAADRP010000557">
    <property type="protein sequence ID" value="VFU29761.1"/>
    <property type="molecule type" value="Genomic_DNA"/>
</dbReference>